<comment type="subcellular location">
    <subcellularLocation>
        <location evidence="1">Cell membrane</location>
        <topology evidence="1">Multi-pass membrane protein</topology>
    </subcellularLocation>
</comment>
<gene>
    <name evidence="9" type="ORF">CMV30_09010</name>
</gene>
<keyword evidence="10" id="KW-1185">Reference proteome</keyword>
<dbReference type="GO" id="GO:0005886">
    <property type="term" value="C:plasma membrane"/>
    <property type="evidence" value="ECO:0007669"/>
    <property type="project" value="UniProtKB-SubCell"/>
</dbReference>
<evidence type="ECO:0000256" key="6">
    <source>
        <dbReference type="SAM" id="Phobius"/>
    </source>
</evidence>
<sequence>MTIPRLIYRSLRQHALSTLVTAGSIALAAGLLMAVWMVKTQAQRAFTETTTGFDAVLGARGSKLQLVLNAIFHLEASPGNLAWADYEQIAKHPAVKAAVPIAVGDNFEGWRIVGTVPELFTTVEFDAGRRYAFASGGIFGDGREAVVGSFAAQKLGWKVGDTFRPYHGLNFDPAAQHEEVFKVVGILAPTNTPADRVIWIPIKGVQTMSGHDPRAATDVSAVLLQLRAATAGIMLDVMYNKQGNRLTLAYPTGAIIADLFSKIGWFDRVLELVAYLVALVAAGSVLACIYASMSARQRDIAILRALGARRRTIFGAVVAEAAAIGALGAVAGFGIYFGLLVGVAEVIRAQTGVVLAVSEWHEVLWMCPLGMIVLAALGGIVPAVKAYRVPVAETLAPVS</sequence>
<feature type="transmembrane region" description="Helical" evidence="6">
    <location>
        <begin position="15"/>
        <end position="38"/>
    </location>
</feature>
<feature type="transmembrane region" description="Helical" evidence="6">
    <location>
        <begin position="313"/>
        <end position="343"/>
    </location>
</feature>
<dbReference type="AlphaFoldDB" id="A0A290QA54"/>
<dbReference type="InterPro" id="IPR025857">
    <property type="entry name" value="MacB_PCD"/>
</dbReference>
<keyword evidence="4 6" id="KW-1133">Transmembrane helix</keyword>
<evidence type="ECO:0000313" key="10">
    <source>
        <dbReference type="Proteomes" id="UP000217265"/>
    </source>
</evidence>
<evidence type="ECO:0008006" key="11">
    <source>
        <dbReference type="Google" id="ProtNLM"/>
    </source>
</evidence>
<accession>A0A290QA54</accession>
<dbReference type="KEGG" id="vbh:CMV30_09010"/>
<evidence type="ECO:0000256" key="3">
    <source>
        <dbReference type="ARBA" id="ARBA00022692"/>
    </source>
</evidence>
<feature type="transmembrane region" description="Helical" evidence="6">
    <location>
        <begin position="363"/>
        <end position="384"/>
    </location>
</feature>
<dbReference type="PANTHER" id="PTHR43738">
    <property type="entry name" value="ABC TRANSPORTER, MEMBRANE PROTEIN"/>
    <property type="match status" value="1"/>
</dbReference>
<evidence type="ECO:0000259" key="8">
    <source>
        <dbReference type="Pfam" id="PF12704"/>
    </source>
</evidence>
<dbReference type="Pfam" id="PF12704">
    <property type="entry name" value="MacB_PCD"/>
    <property type="match status" value="1"/>
</dbReference>
<evidence type="ECO:0000313" key="9">
    <source>
        <dbReference type="EMBL" id="ATC64080.1"/>
    </source>
</evidence>
<feature type="domain" description="MacB-like periplasmic core" evidence="8">
    <location>
        <begin position="18"/>
        <end position="227"/>
    </location>
</feature>
<dbReference type="InterPro" id="IPR051125">
    <property type="entry name" value="ABC-4/HrtB_transporter"/>
</dbReference>
<evidence type="ECO:0000256" key="5">
    <source>
        <dbReference type="ARBA" id="ARBA00023136"/>
    </source>
</evidence>
<dbReference type="InterPro" id="IPR003838">
    <property type="entry name" value="ABC3_permease_C"/>
</dbReference>
<dbReference type="PANTHER" id="PTHR43738:SF2">
    <property type="entry name" value="ABC TRANSPORTER PERMEASE"/>
    <property type="match status" value="1"/>
</dbReference>
<keyword evidence="2" id="KW-1003">Cell membrane</keyword>
<proteinExistence type="predicted"/>
<keyword evidence="3 6" id="KW-0812">Transmembrane</keyword>
<evidence type="ECO:0000259" key="7">
    <source>
        <dbReference type="Pfam" id="PF02687"/>
    </source>
</evidence>
<dbReference type="OrthoDB" id="9784014at2"/>
<feature type="domain" description="ABC3 transporter permease C-terminal" evidence="7">
    <location>
        <begin position="273"/>
        <end position="390"/>
    </location>
</feature>
<feature type="transmembrane region" description="Helical" evidence="6">
    <location>
        <begin position="248"/>
        <end position="266"/>
    </location>
</feature>
<evidence type="ECO:0000256" key="4">
    <source>
        <dbReference type="ARBA" id="ARBA00022989"/>
    </source>
</evidence>
<keyword evidence="5 6" id="KW-0472">Membrane</keyword>
<evidence type="ECO:0000256" key="1">
    <source>
        <dbReference type="ARBA" id="ARBA00004651"/>
    </source>
</evidence>
<dbReference type="Pfam" id="PF02687">
    <property type="entry name" value="FtsX"/>
    <property type="match status" value="1"/>
</dbReference>
<name>A0A290QA54_9BACT</name>
<evidence type="ECO:0000256" key="2">
    <source>
        <dbReference type="ARBA" id="ARBA00022475"/>
    </source>
</evidence>
<reference evidence="9 10" key="1">
    <citation type="submission" date="2017-09" db="EMBL/GenBank/DDBJ databases">
        <title>Complete genome sequence of Verrucomicrobial strain HZ-65, isolated from freshwater.</title>
        <authorList>
            <person name="Choi A."/>
        </authorList>
    </citation>
    <scope>NUCLEOTIDE SEQUENCE [LARGE SCALE GENOMIC DNA]</scope>
    <source>
        <strain evidence="9 10">HZ-65</strain>
    </source>
</reference>
<organism evidence="9 10">
    <name type="scientific">Nibricoccus aquaticus</name>
    <dbReference type="NCBI Taxonomy" id="2576891"/>
    <lineage>
        <taxon>Bacteria</taxon>
        <taxon>Pseudomonadati</taxon>
        <taxon>Verrucomicrobiota</taxon>
        <taxon>Opitutia</taxon>
        <taxon>Opitutales</taxon>
        <taxon>Opitutaceae</taxon>
        <taxon>Nibricoccus</taxon>
    </lineage>
</organism>
<dbReference type="EMBL" id="CP023344">
    <property type="protein sequence ID" value="ATC64080.1"/>
    <property type="molecule type" value="Genomic_DNA"/>
</dbReference>
<feature type="transmembrane region" description="Helical" evidence="6">
    <location>
        <begin position="272"/>
        <end position="292"/>
    </location>
</feature>
<dbReference type="Proteomes" id="UP000217265">
    <property type="component" value="Chromosome"/>
</dbReference>
<protein>
    <recommendedName>
        <fullName evidence="11">ABC3 transporter permease protein domain-containing protein</fullName>
    </recommendedName>
</protein>